<evidence type="ECO:0000259" key="10">
    <source>
        <dbReference type="Pfam" id="PF12627"/>
    </source>
</evidence>
<proteinExistence type="inferred from homology"/>
<dbReference type="Proteomes" id="UP000199150">
    <property type="component" value="Unassembled WGS sequence"/>
</dbReference>
<dbReference type="EMBL" id="FMTS01000001">
    <property type="protein sequence ID" value="SCW40352.1"/>
    <property type="molecule type" value="Genomic_DNA"/>
</dbReference>
<dbReference type="GO" id="GO:0016779">
    <property type="term" value="F:nucleotidyltransferase activity"/>
    <property type="evidence" value="ECO:0007669"/>
    <property type="project" value="UniProtKB-KW"/>
</dbReference>
<sequence length="409" mass="43914">MTTIPLIPDMKSPATRAVFSALEAKGGAACVRFVGGCVRNLIMGKPVSDLDLSTQLTPDETEAALEAAGIRSVPTGKAFGTITAVVDGAPYEITSLREDVETDGRRAVVKYTTDWAKDALRRDFYLNALYADIDGTVYDPTGEGLADAEAGRVRFIGEAEQRIREDYLRILRFFRFSAGYAREIDPGSLAACVALKAGIDGLSGERIQQELLKTLALPQPLMAFNAMQAHGLMPRVVPGWHATGEALPELAAVTGLTDDPEIRLMALIDSGVGLSAPALHACQTRLKWSQRLYNRMRDAGRALDGLAENAPFARLMYLHGRQATEDAVYLAAAHQGKEPTAVAYVMQMLAGLEVPVFPVKGADLIARGLSAGPAVGAALKQLETEWLNHDFSQSVIEAALDAFAKEAKS</sequence>
<evidence type="ECO:0000256" key="1">
    <source>
        <dbReference type="ARBA" id="ARBA00001946"/>
    </source>
</evidence>
<keyword evidence="4" id="KW-0548">Nucleotidyltransferase</keyword>
<keyword evidence="6" id="KW-0547">Nucleotide-binding</keyword>
<dbReference type="PANTHER" id="PTHR46173">
    <property type="entry name" value="CCA TRNA NUCLEOTIDYLTRANSFERASE 1, MITOCHONDRIAL"/>
    <property type="match status" value="1"/>
</dbReference>
<gene>
    <name evidence="11" type="ORF">SAMN02927928_0969</name>
</gene>
<evidence type="ECO:0000256" key="8">
    <source>
        <dbReference type="RuleBase" id="RU003953"/>
    </source>
</evidence>
<dbReference type="InterPro" id="IPR032828">
    <property type="entry name" value="PolyA_RNA-bd"/>
</dbReference>
<keyword evidence="2 8" id="KW-0808">Transferase</keyword>
<feature type="domain" description="Poly A polymerase head" evidence="9">
    <location>
        <begin position="32"/>
        <end position="154"/>
    </location>
</feature>
<dbReference type="STRING" id="260084.SAMN02927928_0969"/>
<dbReference type="Pfam" id="PF01743">
    <property type="entry name" value="PolyA_pol"/>
    <property type="match status" value="1"/>
</dbReference>
<feature type="domain" description="tRNA nucleotidyltransferase/poly(A) polymerase RNA and SrmB- binding" evidence="10">
    <location>
        <begin position="183"/>
        <end position="241"/>
    </location>
</feature>
<dbReference type="AlphaFoldDB" id="A0A1G4Q7A1"/>
<evidence type="ECO:0000256" key="6">
    <source>
        <dbReference type="ARBA" id="ARBA00022741"/>
    </source>
</evidence>
<dbReference type="InterPro" id="IPR002646">
    <property type="entry name" value="PolA_pol_head_dom"/>
</dbReference>
<evidence type="ECO:0000256" key="5">
    <source>
        <dbReference type="ARBA" id="ARBA00022723"/>
    </source>
</evidence>
<evidence type="ECO:0000256" key="2">
    <source>
        <dbReference type="ARBA" id="ARBA00022679"/>
    </source>
</evidence>
<name>A0A1G4Q7A1_9CAUL</name>
<protein>
    <submittedName>
        <fullName evidence="11">Poly(A) polymerase</fullName>
    </submittedName>
</protein>
<dbReference type="CDD" id="cd05398">
    <property type="entry name" value="NT_ClassII-CCAase"/>
    <property type="match status" value="1"/>
</dbReference>
<dbReference type="Gene3D" id="3.30.460.10">
    <property type="entry name" value="Beta Polymerase, domain 2"/>
    <property type="match status" value="1"/>
</dbReference>
<evidence type="ECO:0000313" key="12">
    <source>
        <dbReference type="Proteomes" id="UP000199150"/>
    </source>
</evidence>
<evidence type="ECO:0000313" key="11">
    <source>
        <dbReference type="EMBL" id="SCW40352.1"/>
    </source>
</evidence>
<dbReference type="GO" id="GO:0000049">
    <property type="term" value="F:tRNA binding"/>
    <property type="evidence" value="ECO:0007669"/>
    <property type="project" value="TreeGrafter"/>
</dbReference>
<dbReference type="Pfam" id="PF12627">
    <property type="entry name" value="PolyA_pol_RNAbd"/>
    <property type="match status" value="1"/>
</dbReference>
<dbReference type="InterPro" id="IPR043519">
    <property type="entry name" value="NT_sf"/>
</dbReference>
<dbReference type="InterPro" id="IPR050264">
    <property type="entry name" value="Bact_CCA-adding_enz_type3_sf"/>
</dbReference>
<comment type="similarity">
    <text evidence="8">Belongs to the tRNA nucleotidyltransferase/poly(A) polymerase family.</text>
</comment>
<dbReference type="SUPFAM" id="SSF81301">
    <property type="entry name" value="Nucleotidyltransferase"/>
    <property type="match status" value="1"/>
</dbReference>
<organism evidence="11 12">
    <name type="scientific">Asticcacaulis taihuensis</name>
    <dbReference type="NCBI Taxonomy" id="260084"/>
    <lineage>
        <taxon>Bacteria</taxon>
        <taxon>Pseudomonadati</taxon>
        <taxon>Pseudomonadota</taxon>
        <taxon>Alphaproteobacteria</taxon>
        <taxon>Caulobacterales</taxon>
        <taxon>Caulobacteraceae</taxon>
        <taxon>Asticcacaulis</taxon>
    </lineage>
</organism>
<comment type="cofactor">
    <cofactor evidence="1">
        <name>Mg(2+)</name>
        <dbReference type="ChEBI" id="CHEBI:18420"/>
    </cofactor>
</comment>
<keyword evidence="5" id="KW-0479">Metal-binding</keyword>
<dbReference type="GO" id="GO:0000166">
    <property type="term" value="F:nucleotide binding"/>
    <property type="evidence" value="ECO:0007669"/>
    <property type="project" value="UniProtKB-KW"/>
</dbReference>
<evidence type="ECO:0000256" key="3">
    <source>
        <dbReference type="ARBA" id="ARBA00022694"/>
    </source>
</evidence>
<keyword evidence="8" id="KW-0694">RNA-binding</keyword>
<evidence type="ECO:0000259" key="9">
    <source>
        <dbReference type="Pfam" id="PF01743"/>
    </source>
</evidence>
<keyword evidence="3" id="KW-0819">tRNA processing</keyword>
<dbReference type="PANTHER" id="PTHR46173:SF1">
    <property type="entry name" value="CCA TRNA NUCLEOTIDYLTRANSFERASE 1, MITOCHONDRIAL"/>
    <property type="match status" value="1"/>
</dbReference>
<reference evidence="12" key="1">
    <citation type="submission" date="2016-10" db="EMBL/GenBank/DDBJ databases">
        <authorList>
            <person name="Varghese N."/>
            <person name="Submissions S."/>
        </authorList>
    </citation>
    <scope>NUCLEOTIDE SEQUENCE [LARGE SCALE GENOMIC DNA]</scope>
    <source>
        <strain evidence="12">CGMCC 1.3431</strain>
    </source>
</reference>
<dbReference type="SUPFAM" id="SSF81891">
    <property type="entry name" value="Poly A polymerase C-terminal region-like"/>
    <property type="match status" value="1"/>
</dbReference>
<dbReference type="GO" id="GO:0046872">
    <property type="term" value="F:metal ion binding"/>
    <property type="evidence" value="ECO:0007669"/>
    <property type="project" value="UniProtKB-KW"/>
</dbReference>
<accession>A0A1G4Q7A1</accession>
<evidence type="ECO:0000256" key="7">
    <source>
        <dbReference type="ARBA" id="ARBA00022842"/>
    </source>
</evidence>
<dbReference type="GO" id="GO:0008033">
    <property type="term" value="P:tRNA processing"/>
    <property type="evidence" value="ECO:0007669"/>
    <property type="project" value="UniProtKB-KW"/>
</dbReference>
<keyword evidence="7" id="KW-0460">Magnesium</keyword>
<keyword evidence="12" id="KW-1185">Reference proteome</keyword>
<dbReference type="RefSeq" id="WP_170828190.1">
    <property type="nucleotide sequence ID" value="NZ_CBCRYE010000001.1"/>
</dbReference>
<dbReference type="Gene3D" id="1.10.3090.10">
    <property type="entry name" value="cca-adding enzyme, domain 2"/>
    <property type="match status" value="1"/>
</dbReference>
<evidence type="ECO:0000256" key="4">
    <source>
        <dbReference type="ARBA" id="ARBA00022695"/>
    </source>
</evidence>